<dbReference type="EMBL" id="CP151262">
    <property type="protein sequence ID" value="WZH45488.1"/>
    <property type="molecule type" value="Genomic_DNA"/>
</dbReference>
<accession>A0ABZ2X0H1</accession>
<gene>
    <name evidence="1" type="ORF">QYS62_006548</name>
</gene>
<protein>
    <submittedName>
        <fullName evidence="1">Hydrophobic surface binding protein A-domain-containing protein</fullName>
    </submittedName>
</protein>
<reference evidence="1 2" key="1">
    <citation type="submission" date="2024-04" db="EMBL/GenBank/DDBJ databases">
        <title>Complete genome sequence of Fusarium acuminatum.</title>
        <authorList>
            <person name="Lan B."/>
        </authorList>
    </citation>
    <scope>NUCLEOTIDE SEQUENCE [LARGE SCALE GENOMIC DNA]</scope>
    <source>
        <strain evidence="1">1A</strain>
    </source>
</reference>
<proteinExistence type="predicted"/>
<dbReference type="Pfam" id="PF12296">
    <property type="entry name" value="HsbA"/>
    <property type="match status" value="1"/>
</dbReference>
<dbReference type="PANTHER" id="PTHR38123">
    <property type="entry name" value="CELL WALL SERINE-THREONINE-RICH GALACTOMANNOPROTEIN MP1 (AFU_ORTHOLOGUE AFUA_4G03240)"/>
    <property type="match status" value="1"/>
</dbReference>
<dbReference type="Gene3D" id="1.20.1280.140">
    <property type="match status" value="1"/>
</dbReference>
<evidence type="ECO:0000313" key="1">
    <source>
        <dbReference type="EMBL" id="WZH45488.1"/>
    </source>
</evidence>
<keyword evidence="2" id="KW-1185">Reference proteome</keyword>
<evidence type="ECO:0000313" key="2">
    <source>
        <dbReference type="Proteomes" id="UP001489902"/>
    </source>
</evidence>
<sequence>MAVSEDPRRNELKIAKLDQPLKQKVRGFPGDFPMGRWIHLHLAVSIDQSITRCIKLSDNMRLSLLPLIALAGCAIASGDTISSAIDSISNATLALNHSVASWPQTLVGALPITTKSTLLLTEIHKGTLIARKSEALSVEETLQVAKATSELSHDVELTIDTIINTKPKFDRLMVSPVILLNLELQRALSADFSEAVISKVPKNLQGNAKALVQGIDESFARAIKKYKTLRG</sequence>
<dbReference type="Proteomes" id="UP001489902">
    <property type="component" value="Chromosome 3"/>
</dbReference>
<dbReference type="PANTHER" id="PTHR38123:SF1">
    <property type="entry name" value="HYDROPHOBIC SURFACE BINDING PROTEIN"/>
    <property type="match status" value="1"/>
</dbReference>
<dbReference type="InterPro" id="IPR021054">
    <property type="entry name" value="Cell_wall_mannoprotein_1"/>
</dbReference>
<name>A0ABZ2X0H1_9HYPO</name>
<organism evidence="1 2">
    <name type="scientific">Fusarium acuminatum</name>
    <dbReference type="NCBI Taxonomy" id="5515"/>
    <lineage>
        <taxon>Eukaryota</taxon>
        <taxon>Fungi</taxon>
        <taxon>Dikarya</taxon>
        <taxon>Ascomycota</taxon>
        <taxon>Pezizomycotina</taxon>
        <taxon>Sordariomycetes</taxon>
        <taxon>Hypocreomycetidae</taxon>
        <taxon>Hypocreales</taxon>
        <taxon>Nectriaceae</taxon>
        <taxon>Fusarium</taxon>
        <taxon>Fusarium tricinctum species complex</taxon>
    </lineage>
</organism>